<dbReference type="EMBL" id="JAKCXM010000208">
    <property type="protein sequence ID" value="KAJ0398650.1"/>
    <property type="molecule type" value="Genomic_DNA"/>
</dbReference>
<name>A0AAD5Q5R4_PYTIN</name>
<feature type="region of interest" description="Disordered" evidence="1">
    <location>
        <begin position="35"/>
        <end position="69"/>
    </location>
</feature>
<keyword evidence="3" id="KW-1185">Reference proteome</keyword>
<comment type="caution">
    <text evidence="2">The sequence shown here is derived from an EMBL/GenBank/DDBJ whole genome shotgun (WGS) entry which is preliminary data.</text>
</comment>
<dbReference type="Proteomes" id="UP001209570">
    <property type="component" value="Unassembled WGS sequence"/>
</dbReference>
<dbReference type="AlphaFoldDB" id="A0AAD5Q5R4"/>
<evidence type="ECO:0000313" key="3">
    <source>
        <dbReference type="Proteomes" id="UP001209570"/>
    </source>
</evidence>
<reference evidence="2" key="1">
    <citation type="submission" date="2021-12" db="EMBL/GenBank/DDBJ databases">
        <title>Prjna785345.</title>
        <authorList>
            <person name="Rujirawat T."/>
            <person name="Krajaejun T."/>
        </authorList>
    </citation>
    <scope>NUCLEOTIDE SEQUENCE</scope>
    <source>
        <strain evidence="2">Pi057C3</strain>
    </source>
</reference>
<feature type="compositionally biased region" description="Low complexity" evidence="1">
    <location>
        <begin position="44"/>
        <end position="56"/>
    </location>
</feature>
<accession>A0AAD5Q5R4</accession>
<sequence length="404" mass="45422">MEPSHATLVSPLRAGRNCGVGDLADMWGIFSQQCLAPASPPPESSSSLTSPRKSTTGSPASVDTRDIAPQSEEVLDATAVKKLRRNARDRQRSLMKRNSIERMRQLVRELEAKKQALINHQHSVDSTVRPEYLELVTQIELLHVENKALYQQIRERELFRNMLHTLMTVPSDSEDVDVAAPSVLFPLLDIDDAHALIAKVQQQVISAYFDNLRRSSLTSARIFGWTDFRCQTGTSISFAVRKTFAHFPPALLLQRTWQLFSSDTKILAIVPTPLQVDFTARQTISDDAMLMDRRTRDPRTPGAPVVRTIYLTLRGTDHADGHFAAMKTVDTPRMRRCLSGDEVWCDIFYWLYFTPSGDDGTTVDFGGSLSYMSEEVARYWLAELLFVAVRWETAVAAPVFITAS</sequence>
<organism evidence="2 3">
    <name type="scientific">Pythium insidiosum</name>
    <name type="common">Pythiosis disease agent</name>
    <dbReference type="NCBI Taxonomy" id="114742"/>
    <lineage>
        <taxon>Eukaryota</taxon>
        <taxon>Sar</taxon>
        <taxon>Stramenopiles</taxon>
        <taxon>Oomycota</taxon>
        <taxon>Peronosporomycetes</taxon>
        <taxon>Pythiales</taxon>
        <taxon>Pythiaceae</taxon>
        <taxon>Pythium</taxon>
    </lineage>
</organism>
<proteinExistence type="predicted"/>
<gene>
    <name evidence="2" type="ORF">P43SY_009945</name>
</gene>
<protein>
    <recommendedName>
        <fullName evidence="4">BZIP domain-containing protein</fullName>
    </recommendedName>
</protein>
<evidence type="ECO:0000256" key="1">
    <source>
        <dbReference type="SAM" id="MobiDB-lite"/>
    </source>
</evidence>
<evidence type="ECO:0000313" key="2">
    <source>
        <dbReference type="EMBL" id="KAJ0398650.1"/>
    </source>
</evidence>
<evidence type="ECO:0008006" key="4">
    <source>
        <dbReference type="Google" id="ProtNLM"/>
    </source>
</evidence>